<proteinExistence type="predicted"/>
<evidence type="ECO:0000313" key="1">
    <source>
        <dbReference type="EMBL" id="WOJ89323.1"/>
    </source>
</evidence>
<dbReference type="Pfam" id="PF19698">
    <property type="entry name" value="DUF6197"/>
    <property type="match status" value="1"/>
</dbReference>
<dbReference type="InterPro" id="IPR045677">
    <property type="entry name" value="DUF6197"/>
</dbReference>
<dbReference type="Proteomes" id="UP001626536">
    <property type="component" value="Chromosome"/>
</dbReference>
<dbReference type="EMBL" id="CP136862">
    <property type="protein sequence ID" value="WOJ89323.1"/>
    <property type="molecule type" value="Genomic_DNA"/>
</dbReference>
<name>A0ABZ0HQ78_9HYPH</name>
<reference evidence="1 2" key="1">
    <citation type="submission" date="2023-10" db="EMBL/GenBank/DDBJ databases">
        <title>Novel methanotroph of the genus Methylocapsa from a subarctic wetland.</title>
        <authorList>
            <person name="Belova S.E."/>
            <person name="Oshkin I.Y."/>
            <person name="Miroshnikov K."/>
            <person name="Dedysh S.N."/>
        </authorList>
    </citation>
    <scope>NUCLEOTIDE SEQUENCE [LARGE SCALE GENOMIC DNA]</scope>
    <source>
        <strain evidence="1 2">RX1</strain>
    </source>
</reference>
<sequence>MVNNEMIIEILLESSQLLQRKGWNKYAMARDENGDKCGPDSSEAACYCLSGALVRAWRTIDPKNEDFYFKYFEKKFSEVLLARYNYNRTFTQWNDQVATSREDVVKLIHTVITSLLIDRANIEPQVERLSA</sequence>
<accession>A0ABZ0HQ78</accession>
<keyword evidence="2" id="KW-1185">Reference proteome</keyword>
<evidence type="ECO:0000313" key="2">
    <source>
        <dbReference type="Proteomes" id="UP001626536"/>
    </source>
</evidence>
<gene>
    <name evidence="1" type="ORF">RZS28_16220</name>
</gene>
<dbReference type="RefSeq" id="WP_407338766.1">
    <property type="nucleotide sequence ID" value="NZ_CP136862.1"/>
</dbReference>
<protein>
    <submittedName>
        <fullName evidence="1">Uncharacterized protein</fullName>
    </submittedName>
</protein>
<organism evidence="1 2">
    <name type="scientific">Methylocapsa polymorpha</name>
    <dbReference type="NCBI Taxonomy" id="3080828"/>
    <lineage>
        <taxon>Bacteria</taxon>
        <taxon>Pseudomonadati</taxon>
        <taxon>Pseudomonadota</taxon>
        <taxon>Alphaproteobacteria</taxon>
        <taxon>Hyphomicrobiales</taxon>
        <taxon>Beijerinckiaceae</taxon>
        <taxon>Methylocapsa</taxon>
    </lineage>
</organism>